<dbReference type="EMBL" id="CP042304">
    <property type="protein sequence ID" value="QDZ12186.1"/>
    <property type="molecule type" value="Genomic_DNA"/>
</dbReference>
<keyword evidence="1" id="KW-1133">Transmembrane helix</keyword>
<name>A0A5B8LVR4_9HYPH</name>
<gene>
    <name evidence="2" type="ORF">FPZ08_16400</name>
</gene>
<evidence type="ECO:0000313" key="2">
    <source>
        <dbReference type="EMBL" id="QDZ12186.1"/>
    </source>
</evidence>
<organism evidence="2 3">
    <name type="scientific">Devosia ginsengisoli</name>
    <dbReference type="NCBI Taxonomy" id="400770"/>
    <lineage>
        <taxon>Bacteria</taxon>
        <taxon>Pseudomonadati</taxon>
        <taxon>Pseudomonadota</taxon>
        <taxon>Alphaproteobacteria</taxon>
        <taxon>Hyphomicrobiales</taxon>
        <taxon>Devosiaceae</taxon>
        <taxon>Devosia</taxon>
    </lineage>
</organism>
<dbReference type="Proteomes" id="UP000315364">
    <property type="component" value="Chromosome"/>
</dbReference>
<reference evidence="2 3" key="1">
    <citation type="submission" date="2019-07" db="EMBL/GenBank/DDBJ databases">
        <title>Full genome sequence of Devosia sp. Gsoil 520.</title>
        <authorList>
            <person name="Im W.-T."/>
        </authorList>
    </citation>
    <scope>NUCLEOTIDE SEQUENCE [LARGE SCALE GENOMIC DNA]</scope>
    <source>
        <strain evidence="2 3">Gsoil 520</strain>
    </source>
</reference>
<dbReference type="AlphaFoldDB" id="A0A5B8LVR4"/>
<evidence type="ECO:0000313" key="3">
    <source>
        <dbReference type="Proteomes" id="UP000315364"/>
    </source>
</evidence>
<accession>A0A5B8LVR4</accession>
<feature type="transmembrane region" description="Helical" evidence="1">
    <location>
        <begin position="72"/>
        <end position="89"/>
    </location>
</feature>
<proteinExistence type="predicted"/>
<keyword evidence="3" id="KW-1185">Reference proteome</keyword>
<dbReference type="OrthoDB" id="7951051at2"/>
<dbReference type="KEGG" id="dea:FPZ08_16400"/>
<feature type="transmembrane region" description="Helical" evidence="1">
    <location>
        <begin position="20"/>
        <end position="42"/>
    </location>
</feature>
<dbReference type="Pfam" id="PF10947">
    <property type="entry name" value="DUF2628"/>
    <property type="match status" value="1"/>
</dbReference>
<sequence length="119" mass="13054">MERPVTLYAIFDPKPGKPALPAVVPETFSWLAAILPPVFLVVHGLWLELVAWLLKVAALVVLSRFIGDGAAFLLYVVAAIWLGFAAAGLRRHALQWRGWTFRGPRIAPSADLAQLEALQ</sequence>
<keyword evidence="1" id="KW-0812">Transmembrane</keyword>
<evidence type="ECO:0000256" key="1">
    <source>
        <dbReference type="SAM" id="Phobius"/>
    </source>
</evidence>
<dbReference type="InterPro" id="IPR024399">
    <property type="entry name" value="DUF2628"/>
</dbReference>
<protein>
    <submittedName>
        <fullName evidence="2">DUF2628 domain-containing protein</fullName>
    </submittedName>
</protein>
<keyword evidence="1" id="KW-0472">Membrane</keyword>